<keyword evidence="2" id="KW-1185">Reference proteome</keyword>
<dbReference type="EMBL" id="JADZGI010000006">
    <property type="protein sequence ID" value="MBH0114998.1"/>
    <property type="molecule type" value="Genomic_DNA"/>
</dbReference>
<proteinExistence type="predicted"/>
<dbReference type="SUPFAM" id="SSF101327">
    <property type="entry name" value="YgfB-like"/>
    <property type="match status" value="1"/>
</dbReference>
<dbReference type="Proteomes" id="UP000617634">
    <property type="component" value="Unassembled WGS sequence"/>
</dbReference>
<dbReference type="InterPro" id="IPR036255">
    <property type="entry name" value="YgfB-like_sf"/>
</dbReference>
<dbReference type="InterPro" id="IPR011978">
    <property type="entry name" value="YgfB-like"/>
</dbReference>
<comment type="caution">
    <text evidence="1">The sequence shown here is derived from an EMBL/GenBank/DDBJ whole genome shotgun (WGS) entry which is preliminary data.</text>
</comment>
<accession>A0A931MMG1</accession>
<evidence type="ECO:0000313" key="2">
    <source>
        <dbReference type="Proteomes" id="UP000617634"/>
    </source>
</evidence>
<organism evidence="1 2">
    <name type="scientific">Novosphingobium aureum</name>
    <dbReference type="NCBI Taxonomy" id="2792964"/>
    <lineage>
        <taxon>Bacteria</taxon>
        <taxon>Pseudomonadati</taxon>
        <taxon>Pseudomonadota</taxon>
        <taxon>Alphaproteobacteria</taxon>
        <taxon>Sphingomonadales</taxon>
        <taxon>Sphingomonadaceae</taxon>
        <taxon>Novosphingobium</taxon>
    </lineage>
</organism>
<name>A0A931MMG1_9SPHN</name>
<evidence type="ECO:0000313" key="1">
    <source>
        <dbReference type="EMBL" id="MBH0114998.1"/>
    </source>
</evidence>
<reference evidence="1" key="1">
    <citation type="submission" date="2020-11" db="EMBL/GenBank/DDBJ databases">
        <title>Novosphingobium aureum sp. nov., a marine bacterium isolated from sediment of a salt flat.</title>
        <authorList>
            <person name="Yoo Y."/>
            <person name="Kim J.-J."/>
        </authorList>
    </citation>
    <scope>NUCLEOTIDE SEQUENCE</scope>
    <source>
        <strain evidence="1">YJ-S2-02</strain>
    </source>
</reference>
<dbReference type="AlphaFoldDB" id="A0A931MMG1"/>
<dbReference type="Pfam" id="PF03695">
    <property type="entry name" value="UPF0149"/>
    <property type="match status" value="1"/>
</dbReference>
<sequence>MDLPSYRHWQAQAPDTRPDIHLADGFLAGAVVSLEPMPDSHWVDAIMGPISAQATSRDLIETRARKELRARLVQTRANMASPDPRYAPILAVTADGEFDLTAWSSGFYEAIADDLDMWQYLLAGQREGGLLALLGSHTVGKMGEAARRYIASHPEAQTLSEVARSSWEVLSRLLCMMYEKRSQIVQGETLATGQSAAYRAGS</sequence>
<protein>
    <submittedName>
        <fullName evidence="1">UPF0149 family protein</fullName>
    </submittedName>
</protein>
<gene>
    <name evidence="1" type="ORF">I5E68_18795</name>
</gene>
<dbReference type="RefSeq" id="WP_197167094.1">
    <property type="nucleotide sequence ID" value="NZ_JADZGI010000006.1"/>
</dbReference>
<dbReference type="NCBIfam" id="TIGR02292">
    <property type="entry name" value="ygfB_yecA"/>
    <property type="match status" value="1"/>
</dbReference>